<evidence type="ECO:0000256" key="9">
    <source>
        <dbReference type="ARBA" id="ARBA00023128"/>
    </source>
</evidence>
<evidence type="ECO:0000256" key="7">
    <source>
        <dbReference type="ARBA" id="ARBA00022927"/>
    </source>
</evidence>
<evidence type="ECO:0000313" key="13">
    <source>
        <dbReference type="Proteomes" id="UP000515165"/>
    </source>
</evidence>
<dbReference type="GO" id="GO:1903955">
    <property type="term" value="P:positive regulation of protein targeting to mitochondrion"/>
    <property type="evidence" value="ECO:0007669"/>
    <property type="project" value="TreeGrafter"/>
</dbReference>
<keyword evidence="6" id="KW-1000">Mitochondrion outer membrane</keyword>
<comment type="subcellular location">
    <subcellularLocation>
        <location evidence="1">Mitochondrion outer membrane</location>
        <topology evidence="1">Single-pass membrane protein</topology>
    </subcellularLocation>
</comment>
<dbReference type="RefSeq" id="XP_035577882.1">
    <property type="nucleotide sequence ID" value="XM_035721989.1"/>
</dbReference>
<protein>
    <recommendedName>
        <fullName evidence="3">Mitochondrial import receptor subunit TOM7 homolog</fullName>
    </recommendedName>
    <alternativeName>
        <fullName evidence="11">Translocase of outer membrane 7 kDa subunit homolog</fullName>
    </alternativeName>
</protein>
<dbReference type="AlphaFoldDB" id="A0A6P9FBI6"/>
<keyword evidence="7" id="KW-0653">Protein transport</keyword>
<proteinExistence type="inferred from homology"/>
<dbReference type="PANTHER" id="PTHR46722:SF1">
    <property type="entry name" value="MITOCHONDRIAL IMPORT RECEPTOR SUBUNIT TOM7 HOMOLOG"/>
    <property type="match status" value="1"/>
</dbReference>
<dbReference type="GeneID" id="113931825"/>
<organism evidence="13 14">
    <name type="scientific">Zalophus californianus</name>
    <name type="common">California sealion</name>
    <dbReference type="NCBI Taxonomy" id="9704"/>
    <lineage>
        <taxon>Eukaryota</taxon>
        <taxon>Metazoa</taxon>
        <taxon>Chordata</taxon>
        <taxon>Craniata</taxon>
        <taxon>Vertebrata</taxon>
        <taxon>Euteleostomi</taxon>
        <taxon>Mammalia</taxon>
        <taxon>Eutheria</taxon>
        <taxon>Laurasiatheria</taxon>
        <taxon>Carnivora</taxon>
        <taxon>Caniformia</taxon>
        <taxon>Pinnipedia</taxon>
        <taxon>Otariidae</taxon>
        <taxon>Zalophus</taxon>
    </lineage>
</organism>
<keyword evidence="9" id="KW-0496">Mitochondrion</keyword>
<evidence type="ECO:0000256" key="2">
    <source>
        <dbReference type="ARBA" id="ARBA00010917"/>
    </source>
</evidence>
<reference evidence="14" key="1">
    <citation type="submission" date="2025-08" db="UniProtKB">
        <authorList>
            <consortium name="RefSeq"/>
        </authorList>
    </citation>
    <scope>IDENTIFICATION</scope>
    <source>
        <tissue evidence="14">Blood</tissue>
    </source>
</reference>
<dbReference type="OrthoDB" id="284357at2759"/>
<dbReference type="GO" id="GO:0030150">
    <property type="term" value="P:protein import into mitochondrial matrix"/>
    <property type="evidence" value="ECO:0007669"/>
    <property type="project" value="InterPro"/>
</dbReference>
<keyword evidence="8 12" id="KW-1133">Transmembrane helix</keyword>
<evidence type="ECO:0000256" key="10">
    <source>
        <dbReference type="ARBA" id="ARBA00023136"/>
    </source>
</evidence>
<evidence type="ECO:0000256" key="3">
    <source>
        <dbReference type="ARBA" id="ARBA00014537"/>
    </source>
</evidence>
<keyword evidence="10 12" id="KW-0472">Membrane</keyword>
<keyword evidence="4" id="KW-0813">Transport</keyword>
<feature type="transmembrane region" description="Helical" evidence="12">
    <location>
        <begin position="21"/>
        <end position="40"/>
    </location>
</feature>
<evidence type="ECO:0000256" key="11">
    <source>
        <dbReference type="ARBA" id="ARBA00032786"/>
    </source>
</evidence>
<evidence type="ECO:0000256" key="4">
    <source>
        <dbReference type="ARBA" id="ARBA00022448"/>
    </source>
</evidence>
<dbReference type="GO" id="GO:0005742">
    <property type="term" value="C:mitochondrial outer membrane translocase complex"/>
    <property type="evidence" value="ECO:0007669"/>
    <property type="project" value="InterPro"/>
</dbReference>
<dbReference type="Proteomes" id="UP000515165">
    <property type="component" value="Chromosome 10"/>
</dbReference>
<keyword evidence="13" id="KW-1185">Reference proteome</keyword>
<keyword evidence="5 12" id="KW-0812">Transmembrane</keyword>
<evidence type="ECO:0000313" key="14">
    <source>
        <dbReference type="RefSeq" id="XP_035577882.1"/>
    </source>
</evidence>
<evidence type="ECO:0000256" key="1">
    <source>
        <dbReference type="ARBA" id="ARBA00004572"/>
    </source>
</evidence>
<evidence type="ECO:0000256" key="8">
    <source>
        <dbReference type="ARBA" id="ARBA00022989"/>
    </source>
</evidence>
<sequence>MVKLSHEAKQKLQQLLEGGQFAIRGGFLPLVIYLGFKGGVADPGMPEPTVLS</sequence>
<dbReference type="KEGG" id="zca:113931825"/>
<keyword evidence="14" id="KW-0675">Receptor</keyword>
<evidence type="ECO:0000256" key="12">
    <source>
        <dbReference type="SAM" id="Phobius"/>
    </source>
</evidence>
<dbReference type="Pfam" id="PF08038">
    <property type="entry name" value="Tom7"/>
    <property type="match status" value="1"/>
</dbReference>
<comment type="similarity">
    <text evidence="2">Belongs to the Tom7 family.</text>
</comment>
<dbReference type="PANTHER" id="PTHR46722">
    <property type="entry name" value="MITOCHONDRIAL IMPORT RECEPTOR SUBUNIT TOM7 HOMOLOG"/>
    <property type="match status" value="1"/>
</dbReference>
<dbReference type="InterPro" id="IPR012621">
    <property type="entry name" value="Tom7"/>
</dbReference>
<evidence type="ECO:0000256" key="6">
    <source>
        <dbReference type="ARBA" id="ARBA00022787"/>
    </source>
</evidence>
<accession>A0A6P9FBI6</accession>
<gene>
    <name evidence="14" type="primary">LOC113931825</name>
</gene>
<evidence type="ECO:0000256" key="5">
    <source>
        <dbReference type="ARBA" id="ARBA00022692"/>
    </source>
</evidence>
<name>A0A6P9FBI6_ZALCA</name>